<sequence>MEFPLGKRPERAQESVNLPHLAVLTTRVTYIQNCRS</sequence>
<reference evidence="1" key="1">
    <citation type="journal article" date="2016" name="Nat. Genet.">
        <title>A high-quality carrot genome assembly provides new insights into carotenoid accumulation and asterid genome evolution.</title>
        <authorList>
            <person name="Iorizzo M."/>
            <person name="Ellison S."/>
            <person name="Senalik D."/>
            <person name="Zeng P."/>
            <person name="Satapoomin P."/>
            <person name="Huang J."/>
            <person name="Bowman M."/>
            <person name="Iovene M."/>
            <person name="Sanseverino W."/>
            <person name="Cavagnaro P."/>
            <person name="Yildiz M."/>
            <person name="Macko-Podgorni A."/>
            <person name="Moranska E."/>
            <person name="Grzebelus E."/>
            <person name="Grzebelus D."/>
            <person name="Ashrafi H."/>
            <person name="Zheng Z."/>
            <person name="Cheng S."/>
            <person name="Spooner D."/>
            <person name="Van Deynze A."/>
            <person name="Simon P."/>
        </authorList>
    </citation>
    <scope>NUCLEOTIDE SEQUENCE [LARGE SCALE GENOMIC DNA]</scope>
    <source>
        <tissue evidence="1">Leaf</tissue>
    </source>
</reference>
<protein>
    <submittedName>
        <fullName evidence="1">Uncharacterized protein</fullName>
    </submittedName>
</protein>
<gene>
    <name evidence="1" type="ORF">DCAR_025589</name>
</gene>
<proteinExistence type="predicted"/>
<dbReference type="Gramene" id="KZM88514">
    <property type="protein sequence ID" value="KZM88514"/>
    <property type="gene ID" value="DCAR_025589"/>
</dbReference>
<dbReference type="AlphaFoldDB" id="A0A164U6Z2"/>
<organism evidence="1">
    <name type="scientific">Daucus carota subsp. sativus</name>
    <name type="common">Carrot</name>
    <dbReference type="NCBI Taxonomy" id="79200"/>
    <lineage>
        <taxon>Eukaryota</taxon>
        <taxon>Viridiplantae</taxon>
        <taxon>Streptophyta</taxon>
        <taxon>Embryophyta</taxon>
        <taxon>Tracheophyta</taxon>
        <taxon>Spermatophyta</taxon>
        <taxon>Magnoliopsida</taxon>
        <taxon>eudicotyledons</taxon>
        <taxon>Gunneridae</taxon>
        <taxon>Pentapetalae</taxon>
        <taxon>asterids</taxon>
        <taxon>campanulids</taxon>
        <taxon>Apiales</taxon>
        <taxon>Apiaceae</taxon>
        <taxon>Apioideae</taxon>
        <taxon>Scandiceae</taxon>
        <taxon>Daucinae</taxon>
        <taxon>Daucus</taxon>
        <taxon>Daucus sect. Daucus</taxon>
    </lineage>
</organism>
<name>A0A164U6Z2_DAUCS</name>
<comment type="caution">
    <text evidence="1">The sequence shown here is derived from an EMBL/GenBank/DDBJ whole genome shotgun (WGS) entry which is preliminary data.</text>
</comment>
<accession>A0A164U6Z2</accession>
<evidence type="ECO:0000313" key="1">
    <source>
        <dbReference type="EMBL" id="KZM88514.1"/>
    </source>
</evidence>
<dbReference type="EMBL" id="LNRQ01000007">
    <property type="protein sequence ID" value="KZM88514.1"/>
    <property type="molecule type" value="Genomic_DNA"/>
</dbReference>